<evidence type="ECO:0000313" key="1">
    <source>
        <dbReference type="EMBL" id="CBL22349.1"/>
    </source>
</evidence>
<dbReference type="AlphaFoldDB" id="D4LXJ6"/>
<dbReference type="EMBL" id="FP929054">
    <property type="protein sequence ID" value="CBL22349.1"/>
    <property type="molecule type" value="Genomic_DNA"/>
</dbReference>
<organism evidence="1 2">
    <name type="scientific">Blautia obeum A2-162</name>
    <dbReference type="NCBI Taxonomy" id="657314"/>
    <lineage>
        <taxon>Bacteria</taxon>
        <taxon>Bacillati</taxon>
        <taxon>Bacillota</taxon>
        <taxon>Clostridia</taxon>
        <taxon>Lachnospirales</taxon>
        <taxon>Lachnospiraceae</taxon>
        <taxon>Blautia</taxon>
    </lineage>
</organism>
<dbReference type="HOGENOM" id="CLU_3266502_0_0_9"/>
<keyword evidence="2" id="KW-1185">Reference proteome</keyword>
<proteinExistence type="predicted"/>
<accession>D4LXJ6</accession>
<dbReference type="Proteomes" id="UP000008955">
    <property type="component" value="Chromosome"/>
</dbReference>
<dbReference type="KEGG" id="rob:CK5_08160"/>
<reference evidence="1 2" key="1">
    <citation type="submission" date="2010-03" db="EMBL/GenBank/DDBJ databases">
        <title>The genome sequence of Ruminococcus obeum A2-162.</title>
        <authorList>
            <consortium name="metaHIT consortium -- http://www.metahit.eu/"/>
            <person name="Pajon A."/>
            <person name="Turner K."/>
            <person name="Parkhill J."/>
            <person name="Duncan S."/>
            <person name="Flint H."/>
        </authorList>
    </citation>
    <scope>NUCLEOTIDE SEQUENCE [LARGE SCALE GENOMIC DNA]</scope>
    <source>
        <strain evidence="1 2">A2-162</strain>
    </source>
</reference>
<sequence>MDLKKTLTFDKHGDKLVMGYLLQTEKKCFKRSTLLLFYTLD</sequence>
<protein>
    <submittedName>
        <fullName evidence="1">Uncharacterized protein</fullName>
    </submittedName>
</protein>
<gene>
    <name evidence="1" type="ORF">CK5_08160</name>
</gene>
<name>D4LXJ6_9FIRM</name>
<evidence type="ECO:0000313" key="2">
    <source>
        <dbReference type="Proteomes" id="UP000008955"/>
    </source>
</evidence>
<reference evidence="1 2" key="2">
    <citation type="submission" date="2010-03" db="EMBL/GenBank/DDBJ databases">
        <authorList>
            <person name="Pajon A."/>
        </authorList>
    </citation>
    <scope>NUCLEOTIDE SEQUENCE [LARGE SCALE GENOMIC DNA]</scope>
    <source>
        <strain evidence="1 2">A2-162</strain>
    </source>
</reference>